<protein>
    <submittedName>
        <fullName evidence="1">DUF4192 domain-containing protein</fullName>
    </submittedName>
</protein>
<accession>A0ABT3WPB2</accession>
<dbReference type="InterPro" id="IPR025447">
    <property type="entry name" value="DUF4192"/>
</dbReference>
<comment type="caution">
    <text evidence="1">The sequence shown here is derived from an EMBL/GenBank/DDBJ whole genome shotgun (WGS) entry which is preliminary data.</text>
</comment>
<name>A0ABT3WPB2_9CORY</name>
<dbReference type="Proteomes" id="UP001081709">
    <property type="component" value="Unassembled WGS sequence"/>
</dbReference>
<evidence type="ECO:0000313" key="1">
    <source>
        <dbReference type="EMBL" id="MCX7443893.1"/>
    </source>
</evidence>
<organism evidence="1 2">
    <name type="scientific">Corynebacterium pygosceleis</name>
    <dbReference type="NCBI Taxonomy" id="2800406"/>
    <lineage>
        <taxon>Bacteria</taxon>
        <taxon>Bacillati</taxon>
        <taxon>Actinomycetota</taxon>
        <taxon>Actinomycetes</taxon>
        <taxon>Mycobacteriales</taxon>
        <taxon>Corynebacteriaceae</taxon>
        <taxon>Corynebacterium</taxon>
    </lineage>
</organism>
<keyword evidence="2" id="KW-1185">Reference proteome</keyword>
<dbReference type="EMBL" id="JAPMKV010000001">
    <property type="protein sequence ID" value="MCX7443893.1"/>
    <property type="molecule type" value="Genomic_DNA"/>
</dbReference>
<proteinExistence type="predicted"/>
<dbReference type="RefSeq" id="WP_267186086.1">
    <property type="nucleotide sequence ID" value="NZ_JAPMKV010000001.1"/>
</dbReference>
<reference evidence="1" key="1">
    <citation type="submission" date="2022-11" db="EMBL/GenBank/DDBJ databases">
        <title>Corynebacterium sp. isolated from Penguins.</title>
        <authorList>
            <person name="Sedlar K."/>
            <person name="Svec P."/>
        </authorList>
    </citation>
    <scope>NUCLEOTIDE SEQUENCE</scope>
    <source>
        <strain evidence="1">P7003</strain>
    </source>
</reference>
<evidence type="ECO:0000313" key="2">
    <source>
        <dbReference type="Proteomes" id="UP001081709"/>
    </source>
</evidence>
<sequence length="343" mass="36511">MTETLSVPGDLIASIPVFLGFYPGESLVMVALDPGEPGNTRSRIGPVTRADVSDMEAVSATLGALGDIGVTVAFGFLIGEDADCGMTGIATMLCAEAEKWNILVPAVWWVPHIMSGIPYRMLTVNPRSRDAVGHRRTGVVPDVATGAAMRALVSAEGVLPELNRRESLEYFARRPGRLPDTTIARIVVDAESWAAGVLGEGPTGEDAAGRRTVEHRTVALLDGIRCSGGTGGELPESERMLAVAAKLTVRAQVRDVVLGHVLSPDVARLLAGLMLAAARTFSGEIRCNALCVHAVTSIVCGRTTRIWPALRSSHDEDPGHRLTGLLLSAYRRGRFDLILESCR</sequence>
<dbReference type="Pfam" id="PF13830">
    <property type="entry name" value="DUF4192"/>
    <property type="match status" value="1"/>
</dbReference>
<gene>
    <name evidence="1" type="ORF">OS125_01365</name>
</gene>